<dbReference type="GO" id="GO:0016987">
    <property type="term" value="F:sigma factor activity"/>
    <property type="evidence" value="ECO:0007669"/>
    <property type="project" value="UniProtKB-KW"/>
</dbReference>
<dbReference type="RefSeq" id="WP_157307794.1">
    <property type="nucleotide sequence ID" value="NZ_WRXN01000008.1"/>
</dbReference>
<dbReference type="InterPro" id="IPR007627">
    <property type="entry name" value="RNA_pol_sigma70_r2"/>
</dbReference>
<evidence type="ECO:0000313" key="7">
    <source>
        <dbReference type="EMBL" id="MVT10350.1"/>
    </source>
</evidence>
<dbReference type="AlphaFoldDB" id="A0A7K1U7N1"/>
<evidence type="ECO:0000256" key="1">
    <source>
        <dbReference type="ARBA" id="ARBA00010641"/>
    </source>
</evidence>
<dbReference type="SUPFAM" id="SSF88946">
    <property type="entry name" value="Sigma2 domain of RNA polymerase sigma factors"/>
    <property type="match status" value="1"/>
</dbReference>
<sequence>MASQGTNEDLDEKKLFARVADGDEEAFNIIYHHFITLLGGAVFRIVKSERDMEEVLQEAFLRVWLNRDTIPGLTNPGGWIRRIVVNECYRLLKKKGLRERLHENLLSLAGENAISTHHTAQQVALNETRRIVQEAIAELSPRQYAIYKLSREQGKTTPEIARILGLTPDYVKKTLATALEKIRRKLKAAGKLLPSTLFFF</sequence>
<gene>
    <name evidence="7" type="ORF">GO493_18905</name>
</gene>
<dbReference type="InterPro" id="IPR013324">
    <property type="entry name" value="RNA_pol_sigma_r3/r4-like"/>
</dbReference>
<dbReference type="NCBIfam" id="TIGR02937">
    <property type="entry name" value="sigma70-ECF"/>
    <property type="match status" value="1"/>
</dbReference>
<dbReference type="InterPro" id="IPR013249">
    <property type="entry name" value="RNA_pol_sigma70_r4_t2"/>
</dbReference>
<dbReference type="PANTHER" id="PTHR43133">
    <property type="entry name" value="RNA POLYMERASE ECF-TYPE SIGMA FACTO"/>
    <property type="match status" value="1"/>
</dbReference>
<evidence type="ECO:0000256" key="3">
    <source>
        <dbReference type="ARBA" id="ARBA00023082"/>
    </source>
</evidence>
<dbReference type="CDD" id="cd06171">
    <property type="entry name" value="Sigma70_r4"/>
    <property type="match status" value="1"/>
</dbReference>
<dbReference type="Gene3D" id="1.10.10.10">
    <property type="entry name" value="Winged helix-like DNA-binding domain superfamily/Winged helix DNA-binding domain"/>
    <property type="match status" value="1"/>
</dbReference>
<accession>A0A7K1U7N1</accession>
<dbReference type="Pfam" id="PF08281">
    <property type="entry name" value="Sigma70_r4_2"/>
    <property type="match status" value="1"/>
</dbReference>
<dbReference type="InterPro" id="IPR036388">
    <property type="entry name" value="WH-like_DNA-bd_sf"/>
</dbReference>
<dbReference type="PANTHER" id="PTHR43133:SF46">
    <property type="entry name" value="RNA POLYMERASE SIGMA-70 FACTOR ECF SUBFAMILY"/>
    <property type="match status" value="1"/>
</dbReference>
<proteinExistence type="inferred from homology"/>
<dbReference type="GO" id="GO:0006352">
    <property type="term" value="P:DNA-templated transcription initiation"/>
    <property type="evidence" value="ECO:0007669"/>
    <property type="project" value="InterPro"/>
</dbReference>
<dbReference type="SUPFAM" id="SSF88659">
    <property type="entry name" value="Sigma3 and sigma4 domains of RNA polymerase sigma factors"/>
    <property type="match status" value="1"/>
</dbReference>
<comment type="similarity">
    <text evidence="1">Belongs to the sigma-70 factor family. ECF subfamily.</text>
</comment>
<dbReference type="EMBL" id="WRXN01000008">
    <property type="protein sequence ID" value="MVT10350.1"/>
    <property type="molecule type" value="Genomic_DNA"/>
</dbReference>
<evidence type="ECO:0000256" key="4">
    <source>
        <dbReference type="ARBA" id="ARBA00023163"/>
    </source>
</evidence>
<dbReference type="InterPro" id="IPR013325">
    <property type="entry name" value="RNA_pol_sigma_r2"/>
</dbReference>
<protein>
    <submittedName>
        <fullName evidence="7">Sigma-70 family RNA polymerase sigma factor</fullName>
    </submittedName>
</protein>
<evidence type="ECO:0000313" key="8">
    <source>
        <dbReference type="Proteomes" id="UP000461730"/>
    </source>
</evidence>
<keyword evidence="4" id="KW-0804">Transcription</keyword>
<dbReference type="Proteomes" id="UP000461730">
    <property type="component" value="Unassembled WGS sequence"/>
</dbReference>
<evidence type="ECO:0000256" key="2">
    <source>
        <dbReference type="ARBA" id="ARBA00023015"/>
    </source>
</evidence>
<feature type="domain" description="RNA polymerase sigma-70 region 2" evidence="5">
    <location>
        <begin position="31"/>
        <end position="96"/>
    </location>
</feature>
<dbReference type="GO" id="GO:0003677">
    <property type="term" value="F:DNA binding"/>
    <property type="evidence" value="ECO:0007669"/>
    <property type="project" value="InterPro"/>
</dbReference>
<comment type="caution">
    <text evidence="7">The sequence shown here is derived from an EMBL/GenBank/DDBJ whole genome shotgun (WGS) entry which is preliminary data.</text>
</comment>
<evidence type="ECO:0000259" key="6">
    <source>
        <dbReference type="Pfam" id="PF08281"/>
    </source>
</evidence>
<feature type="domain" description="RNA polymerase sigma factor 70 region 4 type 2" evidence="6">
    <location>
        <begin position="130"/>
        <end position="182"/>
    </location>
</feature>
<dbReference type="Gene3D" id="1.10.1740.10">
    <property type="match status" value="1"/>
</dbReference>
<dbReference type="InterPro" id="IPR039425">
    <property type="entry name" value="RNA_pol_sigma-70-like"/>
</dbReference>
<dbReference type="InterPro" id="IPR014284">
    <property type="entry name" value="RNA_pol_sigma-70_dom"/>
</dbReference>
<name>A0A7K1U7N1_9BACT</name>
<keyword evidence="8" id="KW-1185">Reference proteome</keyword>
<dbReference type="Pfam" id="PF04542">
    <property type="entry name" value="Sigma70_r2"/>
    <property type="match status" value="1"/>
</dbReference>
<keyword evidence="2" id="KW-0805">Transcription regulation</keyword>
<keyword evidence="3" id="KW-0731">Sigma factor</keyword>
<organism evidence="7 8">
    <name type="scientific">Chitinophaga tropicalis</name>
    <dbReference type="NCBI Taxonomy" id="2683588"/>
    <lineage>
        <taxon>Bacteria</taxon>
        <taxon>Pseudomonadati</taxon>
        <taxon>Bacteroidota</taxon>
        <taxon>Chitinophagia</taxon>
        <taxon>Chitinophagales</taxon>
        <taxon>Chitinophagaceae</taxon>
        <taxon>Chitinophaga</taxon>
    </lineage>
</organism>
<evidence type="ECO:0000259" key="5">
    <source>
        <dbReference type="Pfam" id="PF04542"/>
    </source>
</evidence>
<reference evidence="7 8" key="1">
    <citation type="submission" date="2019-12" db="EMBL/GenBank/DDBJ databases">
        <title>Chitinophaga sp. strain ysch24 (GDMCC 1.1355), whole genome shotgun sequence.</title>
        <authorList>
            <person name="Zhang X."/>
        </authorList>
    </citation>
    <scope>NUCLEOTIDE SEQUENCE [LARGE SCALE GENOMIC DNA]</scope>
    <source>
        <strain evidence="8">ysch24</strain>
    </source>
</reference>